<dbReference type="InterPro" id="IPR045076">
    <property type="entry name" value="MutS"/>
</dbReference>
<evidence type="ECO:0000313" key="5">
    <source>
        <dbReference type="EMBL" id="KIX84872.1"/>
    </source>
</evidence>
<dbReference type="InterPro" id="IPR000432">
    <property type="entry name" value="DNA_mismatch_repair_MutS_C"/>
</dbReference>
<accession>A0A0D2K3J5</accession>
<reference evidence="5 6" key="1">
    <citation type="journal article" date="2013" name="Proc. Natl. Acad. Sci. U.S.A.">
        <title>Candidate phylum TM6 genome recovered from a hospital sink biofilm provides genomic insights into this uncultivated phylum.</title>
        <authorList>
            <person name="McLean J.S."/>
            <person name="Lombardo M.J."/>
            <person name="Badger J.H."/>
            <person name="Edlund A."/>
            <person name="Novotny M."/>
            <person name="Yee-Greenbaum J."/>
            <person name="Vyahhi N."/>
            <person name="Hall A.P."/>
            <person name="Yang Y."/>
            <person name="Dupont C.L."/>
            <person name="Ziegler M.G."/>
            <person name="Chitsaz H."/>
            <person name="Allen A.E."/>
            <person name="Yooseph S."/>
            <person name="Tesler G."/>
            <person name="Pevzner P.A."/>
            <person name="Friedman R.M."/>
            <person name="Nealson K.H."/>
            <person name="Venter J.C."/>
            <person name="Lasken R.S."/>
        </authorList>
    </citation>
    <scope>NUCLEOTIDE SEQUENCE [LARGE SCALE GENOMIC DNA]</scope>
    <source>
        <strain evidence="5 6">TM6SC1</strain>
    </source>
</reference>
<dbReference type="InterPro" id="IPR027417">
    <property type="entry name" value="P-loop_NTPase"/>
</dbReference>
<sequence length="578" mass="64429">MNITFLKHCTLSVLSLFYLNTYSSSTVLDTQTLKDMELFAGNSHATQSLKDVLDHTYTHRGSQCFNALISTITTDISVLGQRQEHIKTLLDISTYTQVTAALENYAPCINNTQNNAYPDGLPLEQFYFSNAKSSYSNTSPIMLNLGYCAHMANLALPLFEHAILHFLVSEKLHNTLGVGCALHNHRHTHKPECSHKHNHHKKHDHNSSVLTTKNMLFYGYNAAHTIAHLLGFKALVDQVRNDRKLVHSISPQLERAHTVLSTVRAISTFLQNYAVWSEWNTTIATILQDTQIQRLEDLLASCQWSRTWTGNILPGHLLAAHKALTSALPLLEQLINALAYIEVCAGIAHIIQEQDEQHPFCFTDYISNAAQPYVYAQNIWALRIPGIVDHSNILLGQDCARSVIITGPNGTGKSTLITQIAHAVILSQTFGIAPARTFNVTPFSHIMSACKMSDNISKGHSLFGASIARAEHIRSEVKSLEGNQFCFIVLDEFFNCTDPQRGQQLLIEFIDEIDQTGKCISLVSTHFAPVAQWAQLHINTSATCNHNSSYALTCWSTEHARTKQGTFAINRGVYAYTC</sequence>
<dbReference type="EMBL" id="ARQD01000007">
    <property type="protein sequence ID" value="KIX84872.1"/>
    <property type="molecule type" value="Genomic_DNA"/>
</dbReference>
<name>A0A0D2K3J5_9BACT</name>
<organism evidence="5 6">
    <name type="scientific">candidate division TM6 bacterium JCVI TM6SC1</name>
    <dbReference type="NCBI Taxonomy" id="1306947"/>
    <lineage>
        <taxon>Bacteria</taxon>
        <taxon>Candidatus Babelota</taxon>
        <taxon>Vermiphilus</taxon>
    </lineage>
</organism>
<keyword evidence="6" id="KW-1185">Reference proteome</keyword>
<dbReference type="PANTHER" id="PTHR11361:SF34">
    <property type="entry name" value="DNA MISMATCH REPAIR PROTEIN MSH1, MITOCHONDRIAL"/>
    <property type="match status" value="1"/>
</dbReference>
<evidence type="ECO:0000256" key="3">
    <source>
        <dbReference type="ARBA" id="ARBA00023125"/>
    </source>
</evidence>
<feature type="domain" description="DNA mismatch repair proteins mutS family" evidence="4">
    <location>
        <begin position="400"/>
        <end position="565"/>
    </location>
</feature>
<dbReference type="Pfam" id="PF00488">
    <property type="entry name" value="MutS_V"/>
    <property type="match status" value="1"/>
</dbReference>
<keyword evidence="1" id="KW-0547">Nucleotide-binding</keyword>
<evidence type="ECO:0000259" key="4">
    <source>
        <dbReference type="SMART" id="SM00534"/>
    </source>
</evidence>
<dbReference type="InterPro" id="IPR036187">
    <property type="entry name" value="DNA_mismatch_repair_MutS_sf"/>
</dbReference>
<dbReference type="STRING" id="1306947.J120_05105"/>
<keyword evidence="3" id="KW-0238">DNA-binding</keyword>
<dbReference type="Gene3D" id="1.10.1420.10">
    <property type="match status" value="1"/>
</dbReference>
<dbReference type="Gene3D" id="3.40.50.300">
    <property type="entry name" value="P-loop containing nucleotide triphosphate hydrolases"/>
    <property type="match status" value="1"/>
</dbReference>
<dbReference type="GO" id="GO:0140664">
    <property type="term" value="F:ATP-dependent DNA damage sensor activity"/>
    <property type="evidence" value="ECO:0007669"/>
    <property type="project" value="InterPro"/>
</dbReference>
<dbReference type="Proteomes" id="UP000032214">
    <property type="component" value="Unassembled WGS sequence"/>
</dbReference>
<dbReference type="eggNOG" id="COG0249">
    <property type="taxonomic scope" value="Bacteria"/>
</dbReference>
<dbReference type="GO" id="GO:0005524">
    <property type="term" value="F:ATP binding"/>
    <property type="evidence" value="ECO:0007669"/>
    <property type="project" value="UniProtKB-KW"/>
</dbReference>
<evidence type="ECO:0000313" key="6">
    <source>
        <dbReference type="Proteomes" id="UP000032214"/>
    </source>
</evidence>
<dbReference type="SMART" id="SM00534">
    <property type="entry name" value="MUTSac"/>
    <property type="match status" value="1"/>
</dbReference>
<dbReference type="PANTHER" id="PTHR11361">
    <property type="entry name" value="DNA MISMATCH REPAIR PROTEIN MUTS FAMILY MEMBER"/>
    <property type="match status" value="1"/>
</dbReference>
<keyword evidence="2" id="KW-0067">ATP-binding</keyword>
<dbReference type="SUPFAM" id="SSF52540">
    <property type="entry name" value="P-loop containing nucleoside triphosphate hydrolases"/>
    <property type="match status" value="1"/>
</dbReference>
<dbReference type="AlphaFoldDB" id="A0A0D2K3J5"/>
<evidence type="ECO:0000256" key="1">
    <source>
        <dbReference type="ARBA" id="ARBA00022741"/>
    </source>
</evidence>
<proteinExistence type="predicted"/>
<comment type="caution">
    <text evidence="5">The sequence shown here is derived from an EMBL/GenBank/DDBJ whole genome shotgun (WGS) entry which is preliminary data.</text>
</comment>
<evidence type="ECO:0000256" key="2">
    <source>
        <dbReference type="ARBA" id="ARBA00022840"/>
    </source>
</evidence>
<dbReference type="GO" id="GO:0006298">
    <property type="term" value="P:mismatch repair"/>
    <property type="evidence" value="ECO:0007669"/>
    <property type="project" value="InterPro"/>
</dbReference>
<gene>
    <name evidence="5" type="ORF">J120_05105</name>
</gene>
<dbReference type="SUPFAM" id="SSF48334">
    <property type="entry name" value="DNA repair protein MutS, domain III"/>
    <property type="match status" value="1"/>
</dbReference>
<protein>
    <recommendedName>
        <fullName evidence="4">DNA mismatch repair proteins mutS family domain-containing protein</fullName>
    </recommendedName>
</protein>
<dbReference type="GO" id="GO:0030983">
    <property type="term" value="F:mismatched DNA binding"/>
    <property type="evidence" value="ECO:0007669"/>
    <property type="project" value="InterPro"/>
</dbReference>